<feature type="region of interest" description="Disordered" evidence="1">
    <location>
        <begin position="24"/>
        <end position="51"/>
    </location>
</feature>
<dbReference type="RefSeq" id="WP_191782726.1">
    <property type="nucleotide sequence ID" value="NZ_JACSQV010000007.1"/>
</dbReference>
<name>A0ABR8QDJ9_9CELL</name>
<dbReference type="PROSITE" id="PS51257">
    <property type="entry name" value="PROKAR_LIPOPROTEIN"/>
    <property type="match status" value="1"/>
</dbReference>
<evidence type="ECO:0000256" key="2">
    <source>
        <dbReference type="SAM" id="SignalP"/>
    </source>
</evidence>
<feature type="chain" id="PRO_5045284495" description="Lipoprotein" evidence="2">
    <location>
        <begin position="22"/>
        <end position="169"/>
    </location>
</feature>
<dbReference type="EMBL" id="JACSQV010000007">
    <property type="protein sequence ID" value="MBD7918502.1"/>
    <property type="molecule type" value="Genomic_DNA"/>
</dbReference>
<accession>A0ABR8QDJ9</accession>
<dbReference type="Proteomes" id="UP000604241">
    <property type="component" value="Unassembled WGS sequence"/>
</dbReference>
<organism evidence="3 4">
    <name type="scientific">Cellulomonas avistercoris</name>
    <dbReference type="NCBI Taxonomy" id="2762242"/>
    <lineage>
        <taxon>Bacteria</taxon>
        <taxon>Bacillati</taxon>
        <taxon>Actinomycetota</taxon>
        <taxon>Actinomycetes</taxon>
        <taxon>Micrococcales</taxon>
        <taxon>Cellulomonadaceae</taxon>
        <taxon>Cellulomonas</taxon>
    </lineage>
</organism>
<evidence type="ECO:0008006" key="5">
    <source>
        <dbReference type="Google" id="ProtNLM"/>
    </source>
</evidence>
<evidence type="ECO:0000313" key="3">
    <source>
        <dbReference type="EMBL" id="MBD7918502.1"/>
    </source>
</evidence>
<evidence type="ECO:0000313" key="4">
    <source>
        <dbReference type="Proteomes" id="UP000604241"/>
    </source>
</evidence>
<keyword evidence="2" id="KW-0732">Signal</keyword>
<keyword evidence="4" id="KW-1185">Reference proteome</keyword>
<reference evidence="3 4" key="1">
    <citation type="submission" date="2020-08" db="EMBL/GenBank/DDBJ databases">
        <title>A Genomic Blueprint of the Chicken Gut Microbiome.</title>
        <authorList>
            <person name="Gilroy R."/>
            <person name="Ravi A."/>
            <person name="Getino M."/>
            <person name="Pursley I."/>
            <person name="Horton D.L."/>
            <person name="Alikhan N.-F."/>
            <person name="Baker D."/>
            <person name="Gharbi K."/>
            <person name="Hall N."/>
            <person name="Watson M."/>
            <person name="Adriaenssens E.M."/>
            <person name="Foster-Nyarko E."/>
            <person name="Jarju S."/>
            <person name="Secka A."/>
            <person name="Antonio M."/>
            <person name="Oren A."/>
            <person name="Chaudhuri R."/>
            <person name="La Ragione R.M."/>
            <person name="Hildebrand F."/>
            <person name="Pallen M.J."/>
        </authorList>
    </citation>
    <scope>NUCLEOTIDE SEQUENCE [LARGE SCALE GENOMIC DNA]</scope>
    <source>
        <strain evidence="3 4">Sa3CUA2</strain>
    </source>
</reference>
<evidence type="ECO:0000256" key="1">
    <source>
        <dbReference type="SAM" id="MobiDB-lite"/>
    </source>
</evidence>
<proteinExistence type="predicted"/>
<comment type="caution">
    <text evidence="3">The sequence shown here is derived from an EMBL/GenBank/DDBJ whole genome shotgun (WGS) entry which is preliminary data.</text>
</comment>
<sequence length="169" mass="16451">MRSRRRLAAVPLLLLALAACSDGTTTPDGADAPEENMSLPPVTGEGKGATELPPVADQTAALEASGGAVQALAAEITGGGTETAQVAQTTAGPHLLRVACTSTDGAPVTVTVAAAGNDLTSYQAPCIPMIEGGSTMADSDPFEVPGGAVDVNVVAASDSTVAVGLVPAG</sequence>
<gene>
    <name evidence="3" type="ORF">H9657_09455</name>
</gene>
<feature type="signal peptide" evidence="2">
    <location>
        <begin position="1"/>
        <end position="21"/>
    </location>
</feature>
<protein>
    <recommendedName>
        <fullName evidence="5">Lipoprotein</fullName>
    </recommendedName>
</protein>